<feature type="domain" description="ATPase dynein-related AAA" evidence="3">
    <location>
        <begin position="314"/>
        <end position="434"/>
    </location>
</feature>
<evidence type="ECO:0000313" key="4">
    <source>
        <dbReference type="EMBL" id="KAA6368660.1"/>
    </source>
</evidence>
<dbReference type="EMBL" id="SNRW01017128">
    <property type="protein sequence ID" value="KAA6368660.1"/>
    <property type="molecule type" value="Genomic_DNA"/>
</dbReference>
<dbReference type="InterPro" id="IPR011704">
    <property type="entry name" value="ATPase_dyneun-rel_AAA"/>
</dbReference>
<protein>
    <recommendedName>
        <fullName evidence="3">ATPase dynein-related AAA domain-containing protein</fullName>
    </recommendedName>
</protein>
<name>A0A5J4UEY8_9EUKA</name>
<dbReference type="AlphaFoldDB" id="A0A5J4UEY8"/>
<dbReference type="GO" id="GO:0030687">
    <property type="term" value="C:preribosome, large subunit precursor"/>
    <property type="evidence" value="ECO:0007669"/>
    <property type="project" value="TreeGrafter"/>
</dbReference>
<dbReference type="GO" id="GO:0005634">
    <property type="term" value="C:nucleus"/>
    <property type="evidence" value="ECO:0007669"/>
    <property type="project" value="TreeGrafter"/>
</dbReference>
<keyword evidence="2" id="KW-0067">ATP-binding</keyword>
<dbReference type="SUPFAM" id="SSF52540">
    <property type="entry name" value="P-loop containing nucleoside triphosphate hydrolases"/>
    <property type="match status" value="2"/>
</dbReference>
<comment type="caution">
    <text evidence="4">The sequence shown here is derived from an EMBL/GenBank/DDBJ whole genome shotgun (WGS) entry which is preliminary data.</text>
</comment>
<sequence>MKIINLSVVDPKNSNLPGFKFVEIKNDKIKLEDSIQKIAIAVPEFYVQDGEKQINFSIRHTTQRWKHGAVPRKYMSEKDDQKDNIEMVIYIIDTMSCTGVLRNQNYIQYEQRNTLSLSFFAALEEIIPNVPDTAILGAINLIQSLRNDELIQLALNYSTKKVAQYALDSLIQRGYSLGNLASKFIDLNIRQNDPRSNAVIAMLSQFKVKLQNREIQSKSKEETRFNQFSFVVGQQQGFLCDREDILKENVTPDKLLSEVAKCLQNIVEQKQSPEFAEELLNNGLIKDKMPRYITTPNAIARLDPVVYALKSGIPLLIQGPTSASKSLTAQVAALGLYGQLPLVYALGEQTEVGDLIGRKMLIRKGTSMLSYVPGVLTIAYKTGRVLILDEFDLCPLNVLSSILSILDGNTIEIDGQQTQRHSKFRIIATLNGETEGFTSQQRNILPKEILARFCTISFPAMSPEECKEIFSQLIQQQIPDLKDASIPIADVHQSVEKYYASNQQTDKSRGKAELTLRNFSYALDLMVLDKLKPRDACQVAYIAQIPVADRKNHNIYMDALGKSNDNFQKLRDEITKTAIEMHIHPHPQFIDAAVYAIVAARNGLHVLLEGPSGCGLTTLARFVAKFCMNKTETQIQDKIPCVLLGSESTVENILGSFKPQEMNNDETDLTKLIKWEDGPLEAHE</sequence>
<dbReference type="GO" id="GO:0000027">
    <property type="term" value="P:ribosomal large subunit assembly"/>
    <property type="evidence" value="ECO:0007669"/>
    <property type="project" value="TreeGrafter"/>
</dbReference>
<evidence type="ECO:0000256" key="1">
    <source>
        <dbReference type="ARBA" id="ARBA00022741"/>
    </source>
</evidence>
<dbReference type="InterPro" id="IPR027417">
    <property type="entry name" value="P-loop_NTPase"/>
</dbReference>
<feature type="non-terminal residue" evidence="4">
    <location>
        <position position="684"/>
    </location>
</feature>
<dbReference type="PANTHER" id="PTHR48103:SF2">
    <property type="entry name" value="MIDASIN"/>
    <property type="match status" value="1"/>
</dbReference>
<dbReference type="GO" id="GO:0016887">
    <property type="term" value="F:ATP hydrolysis activity"/>
    <property type="evidence" value="ECO:0007669"/>
    <property type="project" value="InterPro"/>
</dbReference>
<evidence type="ECO:0000313" key="5">
    <source>
        <dbReference type="Proteomes" id="UP000324800"/>
    </source>
</evidence>
<dbReference type="PANTHER" id="PTHR48103">
    <property type="entry name" value="MIDASIN-RELATED"/>
    <property type="match status" value="1"/>
</dbReference>
<dbReference type="Proteomes" id="UP000324800">
    <property type="component" value="Unassembled WGS sequence"/>
</dbReference>
<gene>
    <name evidence="4" type="ORF">EZS28_035813</name>
</gene>
<dbReference type="Pfam" id="PF07728">
    <property type="entry name" value="AAA_5"/>
    <property type="match status" value="1"/>
</dbReference>
<reference evidence="4 5" key="1">
    <citation type="submission" date="2019-03" db="EMBL/GenBank/DDBJ databases">
        <title>Single cell metagenomics reveals metabolic interactions within the superorganism composed of flagellate Streblomastix strix and complex community of Bacteroidetes bacteria on its surface.</title>
        <authorList>
            <person name="Treitli S.C."/>
            <person name="Kolisko M."/>
            <person name="Husnik F."/>
            <person name="Keeling P."/>
            <person name="Hampl V."/>
        </authorList>
    </citation>
    <scope>NUCLEOTIDE SEQUENCE [LARGE SCALE GENOMIC DNA]</scope>
    <source>
        <strain evidence="4">ST1C</strain>
    </source>
</reference>
<proteinExistence type="predicted"/>
<accession>A0A5J4UEY8</accession>
<evidence type="ECO:0000259" key="3">
    <source>
        <dbReference type="Pfam" id="PF07728"/>
    </source>
</evidence>
<keyword evidence="1" id="KW-0547">Nucleotide-binding</keyword>
<dbReference type="Gene3D" id="3.40.50.300">
    <property type="entry name" value="P-loop containing nucleotide triphosphate hydrolases"/>
    <property type="match status" value="2"/>
</dbReference>
<dbReference type="OrthoDB" id="306787at2759"/>
<dbReference type="GO" id="GO:0000055">
    <property type="term" value="P:ribosomal large subunit export from nucleus"/>
    <property type="evidence" value="ECO:0007669"/>
    <property type="project" value="TreeGrafter"/>
</dbReference>
<dbReference type="GO" id="GO:0005524">
    <property type="term" value="F:ATP binding"/>
    <property type="evidence" value="ECO:0007669"/>
    <property type="project" value="UniProtKB-KW"/>
</dbReference>
<evidence type="ECO:0000256" key="2">
    <source>
        <dbReference type="ARBA" id="ARBA00022840"/>
    </source>
</evidence>
<organism evidence="4 5">
    <name type="scientific">Streblomastix strix</name>
    <dbReference type="NCBI Taxonomy" id="222440"/>
    <lineage>
        <taxon>Eukaryota</taxon>
        <taxon>Metamonada</taxon>
        <taxon>Preaxostyla</taxon>
        <taxon>Oxymonadida</taxon>
        <taxon>Streblomastigidae</taxon>
        <taxon>Streblomastix</taxon>
    </lineage>
</organism>